<dbReference type="InterPro" id="IPR014757">
    <property type="entry name" value="Tscrpt_reg_IclR_C"/>
</dbReference>
<reference evidence="4 5" key="1">
    <citation type="submission" date="2019-11" db="EMBL/GenBank/DDBJ databases">
        <title>Whole-genome sequence of Rhodoplanes serenus DSM 18633, type strain.</title>
        <authorList>
            <person name="Kyndt J.A."/>
            <person name="Meyer T.E."/>
        </authorList>
    </citation>
    <scope>NUCLEOTIDE SEQUENCE [LARGE SCALE GENOMIC DNA]</scope>
    <source>
        <strain evidence="4 5">DSM 18633</strain>
    </source>
</reference>
<dbReference type="SUPFAM" id="SSF46785">
    <property type="entry name" value="Winged helix' DNA-binding domain"/>
    <property type="match status" value="1"/>
</dbReference>
<dbReference type="Pfam" id="PF01614">
    <property type="entry name" value="IclR_C"/>
    <property type="match status" value="1"/>
</dbReference>
<keyword evidence="1" id="KW-0805">Transcription regulation</keyword>
<dbReference type="SUPFAM" id="SSF55781">
    <property type="entry name" value="GAF domain-like"/>
    <property type="match status" value="1"/>
</dbReference>
<dbReference type="PANTHER" id="PTHR30136">
    <property type="entry name" value="HELIX-TURN-HELIX TRANSCRIPTIONAL REGULATOR, ICLR FAMILY"/>
    <property type="match status" value="1"/>
</dbReference>
<dbReference type="GO" id="GO:0003677">
    <property type="term" value="F:DNA binding"/>
    <property type="evidence" value="ECO:0007669"/>
    <property type="project" value="UniProtKB-KW"/>
</dbReference>
<dbReference type="Proteomes" id="UP000438991">
    <property type="component" value="Unassembled WGS sequence"/>
</dbReference>
<evidence type="ECO:0000313" key="5">
    <source>
        <dbReference type="Proteomes" id="UP000438991"/>
    </source>
</evidence>
<dbReference type="InterPro" id="IPR005471">
    <property type="entry name" value="Tscrpt_reg_IclR_N"/>
</dbReference>
<dbReference type="EMBL" id="WNKV01000002">
    <property type="protein sequence ID" value="MTW15275.1"/>
    <property type="molecule type" value="Genomic_DNA"/>
</dbReference>
<proteinExistence type="predicted"/>
<dbReference type="PROSITE" id="PS51078">
    <property type="entry name" value="ICLR_ED"/>
    <property type="match status" value="1"/>
</dbReference>
<sequence>MASSSGTQSISRAAALLRVIATRNAAGLRLSELVTATGLERPTARRILQGLIDEGMVRQAPETRRYFLGPALFELGLAASPGLDPRGLCTESLERIAAQTGDTVFLTIRSAFDSVCLDRREGSYPVRALTVEIGARRALGSTAGGIALLMTLPEDEAERIIDANTLRLPRYGTLNAARLRKMVARGRTLGYALNSDDIIHGVSGVAIALPTIPALPAMALSLAAISSRLGPERQREVVAVMRAEVDVVLERARAWRQGLSGAAW</sequence>
<dbReference type="InterPro" id="IPR036390">
    <property type="entry name" value="WH_DNA-bd_sf"/>
</dbReference>
<accession>A0A327JUG0</accession>
<evidence type="ECO:0000256" key="3">
    <source>
        <dbReference type="ARBA" id="ARBA00023163"/>
    </source>
</evidence>
<dbReference type="PANTHER" id="PTHR30136:SF39">
    <property type="entry name" value="TRANSCRIPTIONAL REGULATORY PROTEIN"/>
    <property type="match status" value="1"/>
</dbReference>
<evidence type="ECO:0000256" key="2">
    <source>
        <dbReference type="ARBA" id="ARBA00023125"/>
    </source>
</evidence>
<organism evidence="4 5">
    <name type="scientific">Rhodoplanes serenus</name>
    <dbReference type="NCBI Taxonomy" id="200615"/>
    <lineage>
        <taxon>Bacteria</taxon>
        <taxon>Pseudomonadati</taxon>
        <taxon>Pseudomonadota</taxon>
        <taxon>Alphaproteobacteria</taxon>
        <taxon>Hyphomicrobiales</taxon>
        <taxon>Nitrobacteraceae</taxon>
        <taxon>Rhodoplanes</taxon>
    </lineage>
</organism>
<dbReference type="GO" id="GO:0003700">
    <property type="term" value="F:DNA-binding transcription factor activity"/>
    <property type="evidence" value="ECO:0007669"/>
    <property type="project" value="TreeGrafter"/>
</dbReference>
<evidence type="ECO:0000256" key="1">
    <source>
        <dbReference type="ARBA" id="ARBA00023015"/>
    </source>
</evidence>
<dbReference type="RefSeq" id="WP_111388635.1">
    <property type="nucleotide sequence ID" value="NZ_NPEW01000424.1"/>
</dbReference>
<evidence type="ECO:0000313" key="4">
    <source>
        <dbReference type="EMBL" id="MTW15275.1"/>
    </source>
</evidence>
<comment type="caution">
    <text evidence="4">The sequence shown here is derived from an EMBL/GenBank/DDBJ whole genome shotgun (WGS) entry which is preliminary data.</text>
</comment>
<dbReference type="InterPro" id="IPR050707">
    <property type="entry name" value="HTH_MetabolicPath_Reg"/>
</dbReference>
<dbReference type="InterPro" id="IPR036388">
    <property type="entry name" value="WH-like_DNA-bd_sf"/>
</dbReference>
<protein>
    <submittedName>
        <fullName evidence="4">Helix-turn-helix domain-containing protein</fullName>
    </submittedName>
</protein>
<dbReference type="Pfam" id="PF09339">
    <property type="entry name" value="HTH_IclR"/>
    <property type="match status" value="1"/>
</dbReference>
<dbReference type="SMART" id="SM00346">
    <property type="entry name" value="HTH_ICLR"/>
    <property type="match status" value="1"/>
</dbReference>
<dbReference type="AlphaFoldDB" id="A0A327JUG0"/>
<dbReference type="PROSITE" id="PS51077">
    <property type="entry name" value="HTH_ICLR"/>
    <property type="match status" value="1"/>
</dbReference>
<dbReference type="InterPro" id="IPR029016">
    <property type="entry name" value="GAF-like_dom_sf"/>
</dbReference>
<dbReference type="GO" id="GO:0045892">
    <property type="term" value="P:negative regulation of DNA-templated transcription"/>
    <property type="evidence" value="ECO:0007669"/>
    <property type="project" value="TreeGrafter"/>
</dbReference>
<name>A0A327JUG0_9BRAD</name>
<gene>
    <name evidence="4" type="ORF">GJ689_03525</name>
</gene>
<dbReference type="Gene3D" id="3.30.450.40">
    <property type="match status" value="1"/>
</dbReference>
<keyword evidence="3" id="KW-0804">Transcription</keyword>
<dbReference type="Gene3D" id="1.10.10.10">
    <property type="entry name" value="Winged helix-like DNA-binding domain superfamily/Winged helix DNA-binding domain"/>
    <property type="match status" value="1"/>
</dbReference>
<keyword evidence="2" id="KW-0238">DNA-binding</keyword>